<dbReference type="HOGENOM" id="CLU_1667735_0_0_10"/>
<protein>
    <submittedName>
        <fullName evidence="1">Uncharacterized protein</fullName>
    </submittedName>
</protein>
<reference evidence="1 2" key="1">
    <citation type="submission" date="2008-06" db="EMBL/GenBank/DDBJ databases">
        <title>Complete sequence of Pelodictyon phaeoclathratiforme BU-1.</title>
        <authorList>
            <consortium name="US DOE Joint Genome Institute"/>
            <person name="Lucas S."/>
            <person name="Copeland A."/>
            <person name="Lapidus A."/>
            <person name="Glavina del Rio T."/>
            <person name="Dalin E."/>
            <person name="Tice H."/>
            <person name="Bruce D."/>
            <person name="Goodwin L."/>
            <person name="Pitluck S."/>
            <person name="Schmutz J."/>
            <person name="Larimer F."/>
            <person name="Land M."/>
            <person name="Hauser L."/>
            <person name="Kyrpides N."/>
            <person name="Mikhailova N."/>
            <person name="Liu Z."/>
            <person name="Li T."/>
            <person name="Zhao F."/>
            <person name="Overmann J."/>
            <person name="Bryant D.A."/>
            <person name="Richardson P."/>
        </authorList>
    </citation>
    <scope>NUCLEOTIDE SEQUENCE [LARGE SCALE GENOMIC DNA]</scope>
    <source>
        <strain evidence="2">DSM 5477 / BU-1</strain>
    </source>
</reference>
<name>B4SF28_PELPB</name>
<dbReference type="EMBL" id="CP001110">
    <property type="protein sequence ID" value="ACF43175.1"/>
    <property type="molecule type" value="Genomic_DNA"/>
</dbReference>
<dbReference type="Proteomes" id="UP000002724">
    <property type="component" value="Chromosome"/>
</dbReference>
<organism evidence="1 2">
    <name type="scientific">Pelodictyon phaeoclathratiforme (strain DSM 5477 / BU-1)</name>
    <dbReference type="NCBI Taxonomy" id="324925"/>
    <lineage>
        <taxon>Bacteria</taxon>
        <taxon>Pseudomonadati</taxon>
        <taxon>Chlorobiota</taxon>
        <taxon>Chlorobiia</taxon>
        <taxon>Chlorobiales</taxon>
        <taxon>Chlorobiaceae</taxon>
        <taxon>Chlorobium/Pelodictyon group</taxon>
        <taxon>Pelodictyon</taxon>
    </lineage>
</organism>
<evidence type="ECO:0000313" key="1">
    <source>
        <dbReference type="EMBL" id="ACF43175.1"/>
    </source>
</evidence>
<proteinExistence type="predicted"/>
<keyword evidence="2" id="KW-1185">Reference proteome</keyword>
<dbReference type="OrthoDB" id="3347692at2"/>
<dbReference type="RefSeq" id="WP_012507670.1">
    <property type="nucleotide sequence ID" value="NC_011060.1"/>
</dbReference>
<gene>
    <name evidence="1" type="ordered locus">Ppha_0888</name>
</gene>
<dbReference type="AlphaFoldDB" id="B4SF28"/>
<accession>B4SF28</accession>
<sequence length="158" mass="17902">MTVTYEKQKSEARIQAVEQYLIDNVLGDDFICSHYNSCKSSHADTFYEGQLHHIGKYYGVSFDGRPLRVVVVGQEYGHPPARVDCQARSQMFKYSALDCRFAAGQGYKGRNPHMKGTTNVLRLIFGIPLGTDHQSEFLSIEGKRVHIFDAILNHAFSR</sequence>
<dbReference type="KEGG" id="pph:Ppha_0888"/>
<evidence type="ECO:0000313" key="2">
    <source>
        <dbReference type="Proteomes" id="UP000002724"/>
    </source>
</evidence>